<gene>
    <name evidence="4" type="ORF">H8698_04515</name>
</gene>
<dbReference type="Pfam" id="PF00011">
    <property type="entry name" value="HSP20"/>
    <property type="match status" value="1"/>
</dbReference>
<dbReference type="InterPro" id="IPR002068">
    <property type="entry name" value="A-crystallin/Hsp20_dom"/>
</dbReference>
<sequence>MFDLIPFGRKEKDLYRYFNDFEKSFFGDSGSYLSAFKTDIIDKDGAYVLQAELPGFAKEDIHIDLNGDYLTISAEHKEETEDKSGQYIRKERRFGSFARSFNVSDVDTDKITASYKDGVLELSMPKQTEEKAKVSQIEIQ</sequence>
<evidence type="ECO:0000259" key="3">
    <source>
        <dbReference type="PROSITE" id="PS01031"/>
    </source>
</evidence>
<protein>
    <submittedName>
        <fullName evidence="4">Hsp20/alpha crystallin family protein</fullName>
    </submittedName>
</protein>
<dbReference type="SUPFAM" id="SSF49764">
    <property type="entry name" value="HSP20-like chaperones"/>
    <property type="match status" value="1"/>
</dbReference>
<accession>A0A926DM41</accession>
<dbReference type="AlphaFoldDB" id="A0A926DM41"/>
<feature type="domain" description="SHSP" evidence="3">
    <location>
        <begin position="27"/>
        <end position="140"/>
    </location>
</feature>
<dbReference type="Proteomes" id="UP000611762">
    <property type="component" value="Unassembled WGS sequence"/>
</dbReference>
<comment type="caution">
    <text evidence="4">The sequence shown here is derived from an EMBL/GenBank/DDBJ whole genome shotgun (WGS) entry which is preliminary data.</text>
</comment>
<evidence type="ECO:0000256" key="1">
    <source>
        <dbReference type="PROSITE-ProRule" id="PRU00285"/>
    </source>
</evidence>
<reference evidence="4" key="1">
    <citation type="submission" date="2020-08" db="EMBL/GenBank/DDBJ databases">
        <title>Genome public.</title>
        <authorList>
            <person name="Liu C."/>
            <person name="Sun Q."/>
        </authorList>
    </citation>
    <scope>NUCLEOTIDE SEQUENCE</scope>
    <source>
        <strain evidence="4">H8</strain>
    </source>
</reference>
<organism evidence="4 5">
    <name type="scientific">Congzhengia minquanensis</name>
    <dbReference type="NCBI Taxonomy" id="2763657"/>
    <lineage>
        <taxon>Bacteria</taxon>
        <taxon>Bacillati</taxon>
        <taxon>Bacillota</taxon>
        <taxon>Clostridia</taxon>
        <taxon>Eubacteriales</taxon>
        <taxon>Oscillospiraceae</taxon>
        <taxon>Congzhengia</taxon>
    </lineage>
</organism>
<dbReference type="CDD" id="cd06471">
    <property type="entry name" value="ACD_LpsHSP_like"/>
    <property type="match status" value="1"/>
</dbReference>
<name>A0A926DM41_9FIRM</name>
<dbReference type="InterPro" id="IPR031107">
    <property type="entry name" value="Small_HSP"/>
</dbReference>
<evidence type="ECO:0000256" key="2">
    <source>
        <dbReference type="RuleBase" id="RU003616"/>
    </source>
</evidence>
<evidence type="ECO:0000313" key="4">
    <source>
        <dbReference type="EMBL" id="MBC8540234.1"/>
    </source>
</evidence>
<dbReference type="Gene3D" id="2.60.40.790">
    <property type="match status" value="1"/>
</dbReference>
<evidence type="ECO:0000313" key="5">
    <source>
        <dbReference type="Proteomes" id="UP000611762"/>
    </source>
</evidence>
<dbReference type="InterPro" id="IPR008978">
    <property type="entry name" value="HSP20-like_chaperone"/>
</dbReference>
<dbReference type="PANTHER" id="PTHR11527">
    <property type="entry name" value="HEAT-SHOCK PROTEIN 20 FAMILY MEMBER"/>
    <property type="match status" value="1"/>
</dbReference>
<comment type="similarity">
    <text evidence="1 2">Belongs to the small heat shock protein (HSP20) family.</text>
</comment>
<dbReference type="PROSITE" id="PS01031">
    <property type="entry name" value="SHSP"/>
    <property type="match status" value="1"/>
</dbReference>
<dbReference type="RefSeq" id="WP_177679941.1">
    <property type="nucleotide sequence ID" value="NZ_JACRSU010000001.1"/>
</dbReference>
<dbReference type="EMBL" id="JACRSU010000001">
    <property type="protein sequence ID" value="MBC8540234.1"/>
    <property type="molecule type" value="Genomic_DNA"/>
</dbReference>
<proteinExistence type="inferred from homology"/>
<keyword evidence="5" id="KW-1185">Reference proteome</keyword>